<dbReference type="EMBL" id="MLJW01000394">
    <property type="protein sequence ID" value="OIQ87980.1"/>
    <property type="molecule type" value="Genomic_DNA"/>
</dbReference>
<accession>A0A1J5R7F1</accession>
<keyword evidence="3" id="KW-0804">Transcription</keyword>
<dbReference type="SUPFAM" id="SSF46689">
    <property type="entry name" value="Homeodomain-like"/>
    <property type="match status" value="1"/>
</dbReference>
<dbReference type="Pfam" id="PF16925">
    <property type="entry name" value="TetR_C_13"/>
    <property type="match status" value="1"/>
</dbReference>
<evidence type="ECO:0000256" key="1">
    <source>
        <dbReference type="ARBA" id="ARBA00023015"/>
    </source>
</evidence>
<dbReference type="InterPro" id="IPR011075">
    <property type="entry name" value="TetR_C"/>
</dbReference>
<gene>
    <name evidence="5" type="primary">comR_6</name>
    <name evidence="5" type="ORF">GALL_301630</name>
</gene>
<dbReference type="SUPFAM" id="SSF48498">
    <property type="entry name" value="Tetracyclin repressor-like, C-terminal domain"/>
    <property type="match status" value="1"/>
</dbReference>
<dbReference type="InterPro" id="IPR036271">
    <property type="entry name" value="Tet_transcr_reg_TetR-rel_C_sf"/>
</dbReference>
<sequence>MTPSRRSLATASRSRGRPREFDVDQALDRAVRVFSERGYHGTSISDLTRAMCLAQGSIYKAFKNKQSVFLATFNRYRTLRAEKLRQTIGDAGTGLERFRNALAFYVESSQGAEGRQGCLVVGSIAELATFDKEVARHIATALERNEALLADLIRQGQEDGSIPAYVDRQAATRMMLCLVQGMRVVGKTRRTREDMQAVVNIAMKVLA</sequence>
<dbReference type="AlphaFoldDB" id="A0A1J5R7F1"/>
<protein>
    <submittedName>
        <fullName evidence="5">HTH-type transcriptional repressor ComR</fullName>
    </submittedName>
</protein>
<evidence type="ECO:0000259" key="4">
    <source>
        <dbReference type="PROSITE" id="PS50977"/>
    </source>
</evidence>
<dbReference type="InterPro" id="IPR023772">
    <property type="entry name" value="DNA-bd_HTH_TetR-type_CS"/>
</dbReference>
<dbReference type="Gene3D" id="1.10.10.60">
    <property type="entry name" value="Homeodomain-like"/>
    <property type="match status" value="1"/>
</dbReference>
<dbReference type="PANTHER" id="PTHR47506">
    <property type="entry name" value="TRANSCRIPTIONAL REGULATORY PROTEIN"/>
    <property type="match status" value="1"/>
</dbReference>
<comment type="caution">
    <text evidence="5">The sequence shown here is derived from an EMBL/GenBank/DDBJ whole genome shotgun (WGS) entry which is preliminary data.</text>
</comment>
<dbReference type="Pfam" id="PF00440">
    <property type="entry name" value="TetR_N"/>
    <property type="match status" value="1"/>
</dbReference>
<dbReference type="PROSITE" id="PS50977">
    <property type="entry name" value="HTH_TETR_2"/>
    <property type="match status" value="1"/>
</dbReference>
<organism evidence="5">
    <name type="scientific">mine drainage metagenome</name>
    <dbReference type="NCBI Taxonomy" id="410659"/>
    <lineage>
        <taxon>unclassified sequences</taxon>
        <taxon>metagenomes</taxon>
        <taxon>ecological metagenomes</taxon>
    </lineage>
</organism>
<dbReference type="InterPro" id="IPR009057">
    <property type="entry name" value="Homeodomain-like_sf"/>
</dbReference>
<evidence type="ECO:0000256" key="3">
    <source>
        <dbReference type="ARBA" id="ARBA00023163"/>
    </source>
</evidence>
<dbReference type="InterPro" id="IPR001647">
    <property type="entry name" value="HTH_TetR"/>
</dbReference>
<dbReference type="PROSITE" id="PS01081">
    <property type="entry name" value="HTH_TETR_1"/>
    <property type="match status" value="1"/>
</dbReference>
<feature type="domain" description="HTH tetR-type" evidence="4">
    <location>
        <begin position="20"/>
        <end position="80"/>
    </location>
</feature>
<dbReference type="Gene3D" id="1.10.357.10">
    <property type="entry name" value="Tetracycline Repressor, domain 2"/>
    <property type="match status" value="1"/>
</dbReference>
<dbReference type="PRINTS" id="PR00455">
    <property type="entry name" value="HTHTETR"/>
</dbReference>
<name>A0A1J5R7F1_9ZZZZ</name>
<keyword evidence="1" id="KW-0805">Transcription regulation</keyword>
<evidence type="ECO:0000313" key="5">
    <source>
        <dbReference type="EMBL" id="OIQ87980.1"/>
    </source>
</evidence>
<proteinExistence type="predicted"/>
<reference evidence="5" key="1">
    <citation type="submission" date="2016-10" db="EMBL/GenBank/DDBJ databases">
        <title>Sequence of Gallionella enrichment culture.</title>
        <authorList>
            <person name="Poehlein A."/>
            <person name="Muehling M."/>
            <person name="Daniel R."/>
        </authorList>
    </citation>
    <scope>NUCLEOTIDE SEQUENCE</scope>
</reference>
<keyword evidence="2" id="KW-0238">DNA-binding</keyword>
<evidence type="ECO:0000256" key="2">
    <source>
        <dbReference type="ARBA" id="ARBA00023125"/>
    </source>
</evidence>
<dbReference type="GO" id="GO:0003677">
    <property type="term" value="F:DNA binding"/>
    <property type="evidence" value="ECO:0007669"/>
    <property type="project" value="UniProtKB-KW"/>
</dbReference>
<dbReference type="PANTHER" id="PTHR47506:SF10">
    <property type="entry name" value="TRANSCRIPTIONAL REGULATORY PROTEIN"/>
    <property type="match status" value="1"/>
</dbReference>